<accession>A0A4R1NT79</accession>
<dbReference type="RefSeq" id="WP_131301153.1">
    <property type="nucleotide sequence ID" value="NZ_JBHLST010000023.1"/>
</dbReference>
<comment type="caution">
    <text evidence="1">The sequence shown here is derived from an EMBL/GenBank/DDBJ whole genome shotgun (WGS) entry which is preliminary data.</text>
</comment>
<reference evidence="1 2" key="1">
    <citation type="submission" date="2019-03" db="EMBL/GenBank/DDBJ databases">
        <title>Genomic Encyclopedia of Type Strains, Phase IV (KMG-IV): sequencing the most valuable type-strain genomes for metagenomic binning, comparative biology and taxonomic classification.</title>
        <authorList>
            <person name="Goeker M."/>
        </authorList>
    </citation>
    <scope>NUCLEOTIDE SEQUENCE [LARGE SCALE GENOMIC DNA]</scope>
    <source>
        <strain evidence="1 2">DSM 2286</strain>
    </source>
</reference>
<evidence type="ECO:0000313" key="1">
    <source>
        <dbReference type="EMBL" id="TCL15542.1"/>
    </source>
</evidence>
<dbReference type="EMBL" id="SMMU01000058">
    <property type="protein sequence ID" value="TCL15542.1"/>
    <property type="molecule type" value="Genomic_DNA"/>
</dbReference>
<name>A0A4R1NT79_9GAMM</name>
<gene>
    <name evidence="1" type="ORF">EV691_15816</name>
</gene>
<protein>
    <submittedName>
        <fullName evidence="1">Uncharacterized protein</fullName>
    </submittedName>
</protein>
<dbReference type="AlphaFoldDB" id="A0A4R1NT79"/>
<proteinExistence type="predicted"/>
<organism evidence="1 2">
    <name type="scientific">Azotobacter chroococcum</name>
    <dbReference type="NCBI Taxonomy" id="353"/>
    <lineage>
        <taxon>Bacteria</taxon>
        <taxon>Pseudomonadati</taxon>
        <taxon>Pseudomonadota</taxon>
        <taxon>Gammaproteobacteria</taxon>
        <taxon>Pseudomonadales</taxon>
        <taxon>Pseudomonadaceae</taxon>
        <taxon>Azotobacter</taxon>
    </lineage>
</organism>
<evidence type="ECO:0000313" key="2">
    <source>
        <dbReference type="Proteomes" id="UP000295169"/>
    </source>
</evidence>
<sequence length="95" mass="11111">MLNQENKNTNLEALKNRLSPAINQARSLKEIESWIRSQPSVKSVELADHLLKSNPPQREFFVELKMEDGTTVKKIINIFELGNQRFKFHKLHEQP</sequence>
<dbReference type="Proteomes" id="UP000295169">
    <property type="component" value="Unassembled WGS sequence"/>
</dbReference>